<feature type="region of interest" description="Disordered" evidence="1">
    <location>
        <begin position="624"/>
        <end position="666"/>
    </location>
</feature>
<evidence type="ECO:0000256" key="2">
    <source>
        <dbReference type="SAM" id="Phobius"/>
    </source>
</evidence>
<dbReference type="PANTHER" id="PTHR38426:SF1">
    <property type="entry name" value="MAINTENANCE OF TELOMERE CAPPING PROTEIN 4"/>
    <property type="match status" value="1"/>
</dbReference>
<protein>
    <submittedName>
        <fullName evidence="3">Uncharacterized protein</fullName>
    </submittedName>
</protein>
<keyword evidence="2" id="KW-0472">Membrane</keyword>
<feature type="compositionally biased region" description="Basic and acidic residues" evidence="1">
    <location>
        <begin position="818"/>
        <end position="845"/>
    </location>
</feature>
<feature type="compositionally biased region" description="Basic and acidic residues" evidence="1">
    <location>
        <begin position="507"/>
        <end position="532"/>
    </location>
</feature>
<evidence type="ECO:0000313" key="3">
    <source>
        <dbReference type="EMBL" id="KAG9247565.1"/>
    </source>
</evidence>
<gene>
    <name evidence="3" type="ORF">BJ878DRAFT_492099</name>
</gene>
<sequence length="1193" mass="132219">MHRPSEPRRPSSCTSGSTMGYSAMGSENGQSSTAGSQRSSDNTLQEALSGPGKDAALQSTDVTKRSSHRSHRSRNSGAFLLSGPVFTEPEASAGAASHQQMKAVSDRKGKSPMRTPNKRHTKERSNVGLGIGGSPLATNVSSFRADVYGDPSVAQRDVITPDRPQEKTSSGFDVDYTQIVNLALNLSESRKNAARRNTSAPLPSLASTFGEGFAGGSLRQHLQQQRRVSRNVSPKPLRVSTASPRTASGQVPSPIHSSFDQRASESYQYQFSTSTLARAEKARTQIELMAQYRRLLQYLSPLKPDQSAGSSIPTTSRDGLVTGTLGRPYNPLQYIRNRKIRARERKTIDGEAQGFGDIDKVATWVDQVSSSDGATSADCSIMPIFSKAAEEAASPRISSPKQSLVGKISATQAKTKRPRIDWDTNPADMLADLFWTEQDDNRKIVEDRFGRKVFPPNLGLNRATSGKREAPEARESLDIKKSASPHLRLDTKFPEFKSVKAIADKHDSATDKVKHKLRDATRVHHNGVREPRQFLQSRSKSDSDSSDTDYAQQSHNRRNGSPEPHDLGVDILNKQMKELLEKEARGGTRKDSLNLKSPSIRECIDQERATSKDAVYRFRDSLDDTHSTSGSMVANADTRPKRHSIVSSERQSLDVPGGNGRSSLEVPDSAVSYAGRDTNLPLRRASPSRNPLAKVRSKMNPFDHDRTHSRGRAATAAHPVVSALTSSEYTLDSVEATERPRSMSPIRKAIPRHGVESGKTSRRGSFRKGKTSEDASGIRGLFKGRRGPVAAVSDMIWKKDTTNVALGSGFSTDESDLDDSRNYTDMEKGSRDSSVEPVEIRKDLPRMNGIPSYDLPIFTSRAQRERSAEPDTSQISSDDREAHEKRHRNSRAQLLDTPRIDIHSASPGSSPEVTADDLRSDPSVSLAAQKGNHGVSHADARLNEVLSICRRRGSQWSASHLLMEDSDVKRPTMEGKRQWSISDRGVSVQGPMTKREIARVRALLLSSGIKAKEISRRADEMQDLHLSHESIYQGITALAQHRVKPMPKHQMHMVAAGILSDDIELSKRIWRDSADTFCHNTVQDLVIRLEQLKGTLQDNLAPMARKAADDADEASKDLVVKQTQKVKTVADIIDEMNRRRRRKFRWLRRGGWVLVEWSLVTIMYFTWLIVICWKIFTGTWRFIGGAIRWLLFL</sequence>
<feature type="transmembrane region" description="Helical" evidence="2">
    <location>
        <begin position="1150"/>
        <end position="1176"/>
    </location>
</feature>
<dbReference type="AlphaFoldDB" id="A0A9P7Z9R8"/>
<feature type="compositionally biased region" description="Polar residues" evidence="1">
    <location>
        <begin position="220"/>
        <end position="232"/>
    </location>
</feature>
<feature type="region of interest" description="Disordered" evidence="1">
    <location>
        <begin position="753"/>
        <end position="781"/>
    </location>
</feature>
<feature type="region of interest" description="Disordered" evidence="1">
    <location>
        <begin position="680"/>
        <end position="718"/>
    </location>
</feature>
<dbReference type="EMBL" id="MU253769">
    <property type="protein sequence ID" value="KAG9247565.1"/>
    <property type="molecule type" value="Genomic_DNA"/>
</dbReference>
<dbReference type="InterPro" id="IPR038769">
    <property type="entry name" value="MTC4"/>
</dbReference>
<dbReference type="OrthoDB" id="5402622at2759"/>
<comment type="caution">
    <text evidence="3">The sequence shown here is derived from an EMBL/GenBank/DDBJ whole genome shotgun (WGS) entry which is preliminary data.</text>
</comment>
<feature type="compositionally biased region" description="Polar residues" evidence="1">
    <location>
        <begin position="307"/>
        <end position="317"/>
    </location>
</feature>
<reference evidence="3" key="1">
    <citation type="journal article" date="2021" name="IMA Fungus">
        <title>Genomic characterization of three marine fungi, including Emericellopsis atlantica sp. nov. with signatures of a generalist lifestyle and marine biomass degradation.</title>
        <authorList>
            <person name="Hagestad O.C."/>
            <person name="Hou L."/>
            <person name="Andersen J.H."/>
            <person name="Hansen E.H."/>
            <person name="Altermark B."/>
            <person name="Li C."/>
            <person name="Kuhnert E."/>
            <person name="Cox R.J."/>
            <person name="Crous P.W."/>
            <person name="Spatafora J.W."/>
            <person name="Lail K."/>
            <person name="Amirebrahimi M."/>
            <person name="Lipzen A."/>
            <person name="Pangilinan J."/>
            <person name="Andreopoulos W."/>
            <person name="Hayes R.D."/>
            <person name="Ng V."/>
            <person name="Grigoriev I.V."/>
            <person name="Jackson S.A."/>
            <person name="Sutton T.D.S."/>
            <person name="Dobson A.D.W."/>
            <person name="Rama T."/>
        </authorList>
    </citation>
    <scope>NUCLEOTIDE SEQUENCE</scope>
    <source>
        <strain evidence="3">TRa3180A</strain>
    </source>
</reference>
<feature type="compositionally biased region" description="Basic residues" evidence="1">
    <location>
        <begin position="65"/>
        <end position="74"/>
    </location>
</feature>
<dbReference type="PANTHER" id="PTHR38426">
    <property type="entry name" value="MAINTENANCE OF TELOMERE CAPPING PROTEIN 4"/>
    <property type="match status" value="1"/>
</dbReference>
<feature type="compositionally biased region" description="Polar residues" evidence="1">
    <location>
        <begin position="11"/>
        <end position="46"/>
    </location>
</feature>
<feature type="region of interest" description="Disordered" evidence="1">
    <location>
        <begin position="805"/>
        <end position="922"/>
    </location>
</feature>
<organism evidence="3 4">
    <name type="scientific">Calycina marina</name>
    <dbReference type="NCBI Taxonomy" id="1763456"/>
    <lineage>
        <taxon>Eukaryota</taxon>
        <taxon>Fungi</taxon>
        <taxon>Dikarya</taxon>
        <taxon>Ascomycota</taxon>
        <taxon>Pezizomycotina</taxon>
        <taxon>Leotiomycetes</taxon>
        <taxon>Helotiales</taxon>
        <taxon>Pezizellaceae</taxon>
        <taxon>Calycina</taxon>
    </lineage>
</organism>
<feature type="region of interest" description="Disordered" evidence="1">
    <location>
        <begin position="507"/>
        <end position="568"/>
    </location>
</feature>
<feature type="compositionally biased region" description="Basic and acidic residues" evidence="1">
    <location>
        <begin position="466"/>
        <end position="483"/>
    </location>
</feature>
<name>A0A9P7Z9R8_9HELO</name>
<feature type="region of interest" description="Disordered" evidence="1">
    <location>
        <begin position="218"/>
        <end position="259"/>
    </location>
</feature>
<evidence type="ECO:0000313" key="4">
    <source>
        <dbReference type="Proteomes" id="UP000887226"/>
    </source>
</evidence>
<feature type="compositionally biased region" description="Basic residues" evidence="1">
    <location>
        <begin position="760"/>
        <end position="769"/>
    </location>
</feature>
<feature type="region of interest" description="Disordered" evidence="1">
    <location>
        <begin position="458"/>
        <end position="483"/>
    </location>
</feature>
<dbReference type="Proteomes" id="UP000887226">
    <property type="component" value="Unassembled WGS sequence"/>
</dbReference>
<accession>A0A9P7Z9R8</accession>
<feature type="region of interest" description="Disordered" evidence="1">
    <location>
        <begin position="1"/>
        <end position="135"/>
    </location>
</feature>
<feature type="region of interest" description="Disordered" evidence="1">
    <location>
        <begin position="304"/>
        <end position="323"/>
    </location>
</feature>
<proteinExistence type="predicted"/>
<evidence type="ECO:0000256" key="1">
    <source>
        <dbReference type="SAM" id="MobiDB-lite"/>
    </source>
</evidence>
<feature type="compositionally biased region" description="Polar residues" evidence="1">
    <location>
        <begin position="240"/>
        <end position="259"/>
    </location>
</feature>
<keyword evidence="2" id="KW-0812">Transmembrane</keyword>
<keyword evidence="2" id="KW-1133">Transmembrane helix</keyword>
<keyword evidence="4" id="KW-1185">Reference proteome</keyword>